<dbReference type="Proteomes" id="UP001345963">
    <property type="component" value="Unassembled WGS sequence"/>
</dbReference>
<proteinExistence type="predicted"/>
<dbReference type="InterPro" id="IPR051560">
    <property type="entry name" value="MAM_domain-containing"/>
</dbReference>
<gene>
    <name evidence="3" type="ORF">ATANTOWER_005827</name>
</gene>
<evidence type="ECO:0000313" key="3">
    <source>
        <dbReference type="EMBL" id="MED6233023.1"/>
    </source>
</evidence>
<dbReference type="InterPro" id="IPR000998">
    <property type="entry name" value="MAM_dom"/>
</dbReference>
<sequence>PINPHLREFHCSFEEEPICMFTQDKNDDFDWTRHSAATRDTKYTPNTGPSTDHTGSKQASTVQKPQGAATMRPQAPREAVYARADPAMDPETRDPGHIIPRQAATGSYCVRPEALHMLGTEVLIPSMFLGNPGPPVMDPSCSSAELDPPLPHLHHLPSNFLPVSSPPLAFTPPPVGSQGEDISNPKPKMSIQAHDILGIHVFLWGPSTKETIIC</sequence>
<dbReference type="PANTHER" id="PTHR23282:SF137">
    <property type="entry name" value="MAM DOMAIN-CONTAINING GLYCOSYLPHOSPHATIDYLINOSITOL ANCHOR PROTEIN 2"/>
    <property type="match status" value="1"/>
</dbReference>
<feature type="region of interest" description="Disordered" evidence="1">
    <location>
        <begin position="167"/>
        <end position="188"/>
    </location>
</feature>
<evidence type="ECO:0000313" key="4">
    <source>
        <dbReference type="Proteomes" id="UP001345963"/>
    </source>
</evidence>
<feature type="region of interest" description="Disordered" evidence="1">
    <location>
        <begin position="39"/>
        <end position="79"/>
    </location>
</feature>
<evidence type="ECO:0000259" key="2">
    <source>
        <dbReference type="PROSITE" id="PS50060"/>
    </source>
</evidence>
<reference evidence="3 4" key="1">
    <citation type="submission" date="2021-07" db="EMBL/GenBank/DDBJ databases">
        <authorList>
            <person name="Palmer J.M."/>
        </authorList>
    </citation>
    <scope>NUCLEOTIDE SEQUENCE [LARGE SCALE GENOMIC DNA]</scope>
    <source>
        <strain evidence="3 4">AT_MEX2019</strain>
        <tissue evidence="3">Muscle</tissue>
    </source>
</reference>
<feature type="domain" description="MAM" evidence="2">
    <location>
        <begin position="9"/>
        <end position="67"/>
    </location>
</feature>
<dbReference type="SUPFAM" id="SSF49899">
    <property type="entry name" value="Concanavalin A-like lectins/glucanases"/>
    <property type="match status" value="1"/>
</dbReference>
<dbReference type="Gene3D" id="2.60.120.200">
    <property type="match status" value="1"/>
</dbReference>
<feature type="non-terminal residue" evidence="3">
    <location>
        <position position="1"/>
    </location>
</feature>
<keyword evidence="4" id="KW-1185">Reference proteome</keyword>
<feature type="compositionally biased region" description="Polar residues" evidence="1">
    <location>
        <begin position="43"/>
        <end position="64"/>
    </location>
</feature>
<evidence type="ECO:0000256" key="1">
    <source>
        <dbReference type="SAM" id="MobiDB-lite"/>
    </source>
</evidence>
<dbReference type="PANTHER" id="PTHR23282">
    <property type="entry name" value="APICAL ENDOSOMAL GLYCOPROTEIN PRECURSOR"/>
    <property type="match status" value="1"/>
</dbReference>
<name>A0ABU7A5I4_9TELE</name>
<dbReference type="InterPro" id="IPR013320">
    <property type="entry name" value="ConA-like_dom_sf"/>
</dbReference>
<dbReference type="PROSITE" id="PS50060">
    <property type="entry name" value="MAM_2"/>
    <property type="match status" value="1"/>
</dbReference>
<comment type="caution">
    <text evidence="3">The sequence shown here is derived from an EMBL/GenBank/DDBJ whole genome shotgun (WGS) entry which is preliminary data.</text>
</comment>
<dbReference type="Pfam" id="PF00629">
    <property type="entry name" value="MAM"/>
    <property type="match status" value="1"/>
</dbReference>
<organism evidence="3 4">
    <name type="scientific">Ataeniobius toweri</name>
    <dbReference type="NCBI Taxonomy" id="208326"/>
    <lineage>
        <taxon>Eukaryota</taxon>
        <taxon>Metazoa</taxon>
        <taxon>Chordata</taxon>
        <taxon>Craniata</taxon>
        <taxon>Vertebrata</taxon>
        <taxon>Euteleostomi</taxon>
        <taxon>Actinopterygii</taxon>
        <taxon>Neopterygii</taxon>
        <taxon>Teleostei</taxon>
        <taxon>Neoteleostei</taxon>
        <taxon>Acanthomorphata</taxon>
        <taxon>Ovalentaria</taxon>
        <taxon>Atherinomorphae</taxon>
        <taxon>Cyprinodontiformes</taxon>
        <taxon>Goodeidae</taxon>
        <taxon>Ataeniobius</taxon>
    </lineage>
</organism>
<accession>A0ABU7A5I4</accession>
<protein>
    <recommendedName>
        <fullName evidence="2">MAM domain-containing protein</fullName>
    </recommendedName>
</protein>
<dbReference type="EMBL" id="JAHUTI010001652">
    <property type="protein sequence ID" value="MED6233023.1"/>
    <property type="molecule type" value="Genomic_DNA"/>
</dbReference>